<protein>
    <submittedName>
        <fullName evidence="1">YncE family protein</fullName>
    </submittedName>
</protein>
<dbReference type="AlphaFoldDB" id="A0A937XDT0"/>
<evidence type="ECO:0000313" key="2">
    <source>
        <dbReference type="Proteomes" id="UP000779900"/>
    </source>
</evidence>
<dbReference type="InterPro" id="IPR051200">
    <property type="entry name" value="Host-pathogen_enzymatic-act"/>
</dbReference>
<accession>A0A937XDT0</accession>
<dbReference type="PANTHER" id="PTHR47197:SF3">
    <property type="entry name" value="DIHYDRO-HEME D1 DEHYDROGENASE"/>
    <property type="match status" value="1"/>
</dbReference>
<dbReference type="Proteomes" id="UP000779900">
    <property type="component" value="Unassembled WGS sequence"/>
</dbReference>
<dbReference type="SUPFAM" id="SSF75011">
    <property type="entry name" value="3-carboxy-cis,cis-mucoante lactonizing enzyme"/>
    <property type="match status" value="1"/>
</dbReference>
<organism evidence="1 2">
    <name type="scientific">candidate division WOR-3 bacterium</name>
    <dbReference type="NCBI Taxonomy" id="2052148"/>
    <lineage>
        <taxon>Bacteria</taxon>
        <taxon>Bacteria division WOR-3</taxon>
    </lineage>
</organism>
<sequence>MKLVAVLLFIACIVSVAPGQWVEKTIVLPDSLSALGIPGTMVYNTGNNFLFIGCDSGVAIVDGFSDRLIARTPTRSLRDYPACYAPQVNKVYWLGGEYGSRTFVLDGATGRDLKHLLTPNAGAICYNPQANKVYCGDYYGCNVMVIDGTTDDVIAIDSAGVFSASLCYSPRRNKVYVGSAHNGVTVVDGGSNQVVARIEGFTARRLCYDSLNDKVYCASNAYDVAVIDAAGDSLLRYIPDNDGPWDVCYNPVQNRVYVSNEGNSTISVLRDSGGGIEETMDDERGTMNAAPTVIRGVLFLPGAASHKPQATSLMDATGRKVLDLKPGANDVRAIVPGVYFVRAESRELSAASCYKIVVTR</sequence>
<proteinExistence type="predicted"/>
<gene>
    <name evidence="1" type="ORF">FJY68_04980</name>
</gene>
<evidence type="ECO:0000313" key="1">
    <source>
        <dbReference type="EMBL" id="MBM3331192.1"/>
    </source>
</evidence>
<reference evidence="1" key="1">
    <citation type="submission" date="2019-03" db="EMBL/GenBank/DDBJ databases">
        <title>Lake Tanganyika Metagenome-Assembled Genomes (MAGs).</title>
        <authorList>
            <person name="Tran P."/>
        </authorList>
    </citation>
    <scope>NUCLEOTIDE SEQUENCE</scope>
    <source>
        <strain evidence="1">K_DeepCast_150m_m2_040</strain>
    </source>
</reference>
<dbReference type="InterPro" id="IPR015943">
    <property type="entry name" value="WD40/YVTN_repeat-like_dom_sf"/>
</dbReference>
<comment type="caution">
    <text evidence="1">The sequence shown here is derived from an EMBL/GenBank/DDBJ whole genome shotgun (WGS) entry which is preliminary data.</text>
</comment>
<dbReference type="Gene3D" id="2.130.10.10">
    <property type="entry name" value="YVTN repeat-like/Quinoprotein amine dehydrogenase"/>
    <property type="match status" value="2"/>
</dbReference>
<name>A0A937XDT0_UNCW3</name>
<dbReference type="EMBL" id="VGIR01000021">
    <property type="protein sequence ID" value="MBM3331192.1"/>
    <property type="molecule type" value="Genomic_DNA"/>
</dbReference>
<dbReference type="PANTHER" id="PTHR47197">
    <property type="entry name" value="PROTEIN NIRF"/>
    <property type="match status" value="1"/>
</dbReference>